<reference evidence="6 7" key="1">
    <citation type="submission" date="2018-06" db="EMBL/GenBank/DDBJ databases">
        <title>Genomic Encyclopedia of Type Strains, Phase IV (KMG-IV): sequencing the most valuable type-strain genomes for metagenomic binning, comparative biology and taxonomic classification.</title>
        <authorList>
            <person name="Goeker M."/>
        </authorList>
    </citation>
    <scope>NUCLEOTIDE SEQUENCE [LARGE SCALE GENOMIC DNA]</scope>
    <source>
        <strain evidence="6 7">DSM 26720</strain>
    </source>
</reference>
<evidence type="ECO:0000256" key="2">
    <source>
        <dbReference type="ARBA" id="ARBA00022763"/>
    </source>
</evidence>
<accession>A0A364JTT3</accession>
<dbReference type="NCBIfam" id="TIGR00567">
    <property type="entry name" value="3mg"/>
    <property type="match status" value="1"/>
</dbReference>
<dbReference type="PANTHER" id="PTHR10429">
    <property type="entry name" value="DNA-3-METHYLADENINE GLYCOSYLASE"/>
    <property type="match status" value="1"/>
</dbReference>
<keyword evidence="3 5" id="KW-0378">Hydrolase</keyword>
<evidence type="ECO:0000313" key="6">
    <source>
        <dbReference type="EMBL" id="RAK27305.1"/>
    </source>
</evidence>
<dbReference type="PANTHER" id="PTHR10429:SF0">
    <property type="entry name" value="DNA-3-METHYLADENINE GLYCOSYLASE"/>
    <property type="match status" value="1"/>
</dbReference>
<dbReference type="GO" id="GO:0006284">
    <property type="term" value="P:base-excision repair"/>
    <property type="evidence" value="ECO:0007669"/>
    <property type="project" value="InterPro"/>
</dbReference>
<name>A0A364JTT3_9HYPH</name>
<evidence type="ECO:0000256" key="4">
    <source>
        <dbReference type="ARBA" id="ARBA00023204"/>
    </source>
</evidence>
<dbReference type="GO" id="GO:0003677">
    <property type="term" value="F:DNA binding"/>
    <property type="evidence" value="ECO:0007669"/>
    <property type="project" value="InterPro"/>
</dbReference>
<dbReference type="InterPro" id="IPR036995">
    <property type="entry name" value="MPG_sf"/>
</dbReference>
<dbReference type="NCBIfam" id="NF002003">
    <property type="entry name" value="PRK00802.1-3"/>
    <property type="match status" value="1"/>
</dbReference>
<dbReference type="GO" id="GO:0003905">
    <property type="term" value="F:alkylbase DNA N-glycosylase activity"/>
    <property type="evidence" value="ECO:0007669"/>
    <property type="project" value="InterPro"/>
</dbReference>
<dbReference type="CDD" id="cd00540">
    <property type="entry name" value="AAG"/>
    <property type="match status" value="1"/>
</dbReference>
<dbReference type="Pfam" id="PF02245">
    <property type="entry name" value="Pur_DNA_glyco"/>
    <property type="match status" value="1"/>
</dbReference>
<keyword evidence="2 5" id="KW-0227">DNA damage</keyword>
<dbReference type="FunFam" id="3.10.300.10:FF:000001">
    <property type="entry name" value="Putative 3-methyladenine DNA glycosylase"/>
    <property type="match status" value="1"/>
</dbReference>
<evidence type="ECO:0000256" key="3">
    <source>
        <dbReference type="ARBA" id="ARBA00022801"/>
    </source>
</evidence>
<comment type="similarity">
    <text evidence="1 5">Belongs to the DNA glycosylase MPG family.</text>
</comment>
<dbReference type="InterPro" id="IPR003180">
    <property type="entry name" value="MPG"/>
</dbReference>
<evidence type="ECO:0000256" key="5">
    <source>
        <dbReference type="HAMAP-Rule" id="MF_00527"/>
    </source>
</evidence>
<dbReference type="EMBL" id="QLMK01000010">
    <property type="protein sequence ID" value="RAK27305.1"/>
    <property type="molecule type" value="Genomic_DNA"/>
</dbReference>
<dbReference type="Proteomes" id="UP000249453">
    <property type="component" value="Unassembled WGS sequence"/>
</dbReference>
<comment type="caution">
    <text evidence="6">The sequence shown here is derived from an EMBL/GenBank/DDBJ whole genome shotgun (WGS) entry which is preliminary data.</text>
</comment>
<dbReference type="OrthoDB" id="9794313at2"/>
<keyword evidence="4 5" id="KW-0234">DNA repair</keyword>
<gene>
    <name evidence="6" type="ORF">C7374_11024</name>
</gene>
<dbReference type="HAMAP" id="MF_00527">
    <property type="entry name" value="3MGH"/>
    <property type="match status" value="1"/>
</dbReference>
<dbReference type="RefSeq" id="WP_111575759.1">
    <property type="nucleotide sequence ID" value="NZ_JBHEEY010000006.1"/>
</dbReference>
<dbReference type="InterPro" id="IPR011034">
    <property type="entry name" value="Formyl_transferase-like_C_sf"/>
</dbReference>
<sequence>MRKQNAGLTNSFFARSAEEVAPDLIGCEFFVEGVGGKIVETEAYTRFDPASHSFRGPTRRNQSMFGEPGTAYVYRIYGLHWCMNFVCADASAVLLRALLPVNGIELMKARRGGVSEIQLCSGPAKLSEALGISGNLDGASLFAPPFTLRARSEQPVEILEGERIGISRATELPWRFWLADCAFTSRPKLRSKPRK</sequence>
<organism evidence="6 7">
    <name type="scientific">Falsochrobactrum ovis</name>
    <dbReference type="NCBI Taxonomy" id="1293442"/>
    <lineage>
        <taxon>Bacteria</taxon>
        <taxon>Pseudomonadati</taxon>
        <taxon>Pseudomonadota</taxon>
        <taxon>Alphaproteobacteria</taxon>
        <taxon>Hyphomicrobiales</taxon>
        <taxon>Brucellaceae</taxon>
        <taxon>Falsochrobactrum</taxon>
    </lineage>
</organism>
<proteinExistence type="inferred from homology"/>
<dbReference type="AlphaFoldDB" id="A0A364JTT3"/>
<dbReference type="SUPFAM" id="SSF50486">
    <property type="entry name" value="FMT C-terminal domain-like"/>
    <property type="match status" value="1"/>
</dbReference>
<protein>
    <recommendedName>
        <fullName evidence="5">Putative 3-methyladenine DNA glycosylase</fullName>
        <ecNumber evidence="5">3.2.2.-</ecNumber>
    </recommendedName>
</protein>
<keyword evidence="7" id="KW-1185">Reference proteome</keyword>
<dbReference type="EC" id="3.2.2.-" evidence="5"/>
<dbReference type="Gene3D" id="3.10.300.10">
    <property type="entry name" value="Methylpurine-DNA glycosylase (MPG)"/>
    <property type="match status" value="1"/>
</dbReference>
<evidence type="ECO:0000256" key="1">
    <source>
        <dbReference type="ARBA" id="ARBA00009232"/>
    </source>
</evidence>
<evidence type="ECO:0000313" key="7">
    <source>
        <dbReference type="Proteomes" id="UP000249453"/>
    </source>
</evidence>